<evidence type="ECO:0000313" key="1">
    <source>
        <dbReference type="EMBL" id="KAJ7993186.1"/>
    </source>
</evidence>
<keyword evidence="2" id="KW-1185">Reference proteome</keyword>
<sequence>MAEMGHYMDVNMQPVRKVCLKEVTLSRDTGVPTSHSLRRTVRVVRVDEPFTSESFSDSSSLNSDLEWDFEEAITPWDKLAKEQEKGDEFPLQEWPNPTGVCSCVTEQGGKTIKPSDLSPSPGGFWGPGWCREIASYFWGRCR</sequence>
<evidence type="ECO:0000313" key="2">
    <source>
        <dbReference type="Proteomes" id="UP001157502"/>
    </source>
</evidence>
<comment type="caution">
    <text evidence="1">The sequence shown here is derived from an EMBL/GenBank/DDBJ whole genome shotgun (WGS) entry which is preliminary data.</text>
</comment>
<organism evidence="1 2">
    <name type="scientific">Dallia pectoralis</name>
    <name type="common">Alaska blackfish</name>
    <dbReference type="NCBI Taxonomy" id="75939"/>
    <lineage>
        <taxon>Eukaryota</taxon>
        <taxon>Metazoa</taxon>
        <taxon>Chordata</taxon>
        <taxon>Craniata</taxon>
        <taxon>Vertebrata</taxon>
        <taxon>Euteleostomi</taxon>
        <taxon>Actinopterygii</taxon>
        <taxon>Neopterygii</taxon>
        <taxon>Teleostei</taxon>
        <taxon>Protacanthopterygii</taxon>
        <taxon>Esociformes</taxon>
        <taxon>Umbridae</taxon>
        <taxon>Dallia</taxon>
    </lineage>
</organism>
<reference evidence="1" key="1">
    <citation type="submission" date="2021-05" db="EMBL/GenBank/DDBJ databases">
        <authorList>
            <person name="Pan Q."/>
            <person name="Jouanno E."/>
            <person name="Zahm M."/>
            <person name="Klopp C."/>
            <person name="Cabau C."/>
            <person name="Louis A."/>
            <person name="Berthelot C."/>
            <person name="Parey E."/>
            <person name="Roest Crollius H."/>
            <person name="Montfort J."/>
            <person name="Robinson-Rechavi M."/>
            <person name="Bouchez O."/>
            <person name="Lampietro C."/>
            <person name="Lopez Roques C."/>
            <person name="Donnadieu C."/>
            <person name="Postlethwait J."/>
            <person name="Bobe J."/>
            <person name="Dillon D."/>
            <person name="Chandos A."/>
            <person name="von Hippel F."/>
            <person name="Guiguen Y."/>
        </authorList>
    </citation>
    <scope>NUCLEOTIDE SEQUENCE</scope>
    <source>
        <strain evidence="1">YG-Jan2019</strain>
    </source>
</reference>
<name>A0ACC2FP86_DALPE</name>
<dbReference type="Proteomes" id="UP001157502">
    <property type="component" value="Chromosome 24"/>
</dbReference>
<gene>
    <name evidence="1" type="ORF">DPEC_G00269830</name>
</gene>
<accession>A0ACC2FP86</accession>
<protein>
    <submittedName>
        <fullName evidence="1">Uncharacterized protein</fullName>
    </submittedName>
</protein>
<proteinExistence type="predicted"/>
<dbReference type="EMBL" id="CM055751">
    <property type="protein sequence ID" value="KAJ7993186.1"/>
    <property type="molecule type" value="Genomic_DNA"/>
</dbReference>